<proteinExistence type="predicted"/>
<gene>
    <name evidence="1" type="ORF">H7T88_15710</name>
</gene>
<evidence type="ECO:0000313" key="2">
    <source>
        <dbReference type="Proteomes" id="UP000706031"/>
    </source>
</evidence>
<keyword evidence="2" id="KW-1185">Reference proteome</keyword>
<accession>A0ABS7KKH9</accession>
<name>A0ABS7KKH9_9BACL</name>
<evidence type="ECO:0000313" key="1">
    <source>
        <dbReference type="EMBL" id="MBY0204670.1"/>
    </source>
</evidence>
<protein>
    <submittedName>
        <fullName evidence="1">Uncharacterized protein</fullName>
    </submittedName>
</protein>
<dbReference type="Proteomes" id="UP000706031">
    <property type="component" value="Unassembled WGS sequence"/>
</dbReference>
<sequence>MGLNLYYKDHINWVPIPEWSRFFIKLGELLADRCNENKRWTAALALPTTDYVAPFVGLGILTSIVSKSSSDELVEAHFQMLASLERYTFVWYRKNKRLLKANFLGIADFEGEQRLLIQTQSINAGGLTEYISKKDALDIQISTNKSSRLPKNQLGRTVITEFPLADAVFGLHSRELLKQSETKLCFVGRREQLESETTKTVISIPKENLFLKGTLNELLRIRQFQHTVDSYQSQFLSSQAKKNENEIYLSDGPIMIYSGSNGYLNWKEDFLCLNSVVILDRSEPQFVYAIEEINNRYIEVNRMTTSNLDLGIVPGGIELLFWEEEVR</sequence>
<dbReference type="EMBL" id="JACLIC010000024">
    <property type="protein sequence ID" value="MBY0204670.1"/>
    <property type="molecule type" value="Genomic_DNA"/>
</dbReference>
<dbReference type="RefSeq" id="WP_221789232.1">
    <property type="nucleotide sequence ID" value="NZ_JACLIC010000024.1"/>
</dbReference>
<reference evidence="1 2" key="1">
    <citation type="submission" date="2020-08" db="EMBL/GenBank/DDBJ databases">
        <title>Fungal Genomes of the International Space Station.</title>
        <authorList>
            <person name="Seuylemezian A."/>
            <person name="Singh N.K."/>
            <person name="Wood J."/>
            <person name="Venkateswaran K."/>
        </authorList>
    </citation>
    <scope>NUCLEOTIDE SEQUENCE [LARGE SCALE GENOMIC DNA]</scope>
    <source>
        <strain evidence="1 2">S/N-304-OC-R4</strain>
    </source>
</reference>
<organism evidence="1 2">
    <name type="scientific">Paenibacillus cucumis</name>
    <name type="common">ex Kampfer et al. 2016</name>
    <dbReference type="NCBI Taxonomy" id="1776858"/>
    <lineage>
        <taxon>Bacteria</taxon>
        <taxon>Bacillati</taxon>
        <taxon>Bacillota</taxon>
        <taxon>Bacilli</taxon>
        <taxon>Bacillales</taxon>
        <taxon>Paenibacillaceae</taxon>
        <taxon>Paenibacillus</taxon>
    </lineage>
</organism>
<comment type="caution">
    <text evidence="1">The sequence shown here is derived from an EMBL/GenBank/DDBJ whole genome shotgun (WGS) entry which is preliminary data.</text>
</comment>